<evidence type="ECO:0000313" key="2">
    <source>
        <dbReference type="Proteomes" id="UP000276834"/>
    </source>
</evidence>
<gene>
    <name evidence="1" type="ORF">DV515_00004093</name>
</gene>
<reference evidence="1 2" key="1">
    <citation type="journal article" date="2018" name="Proc. R. Soc. B">
        <title>A non-coding region near Follistatin controls head colour polymorphism in the Gouldian finch.</title>
        <authorList>
            <person name="Toomey M.B."/>
            <person name="Marques C.I."/>
            <person name="Andrade P."/>
            <person name="Araujo P.M."/>
            <person name="Sabatino S."/>
            <person name="Gazda M.A."/>
            <person name="Afonso S."/>
            <person name="Lopes R.J."/>
            <person name="Corbo J.C."/>
            <person name="Carneiro M."/>
        </authorList>
    </citation>
    <scope>NUCLEOTIDE SEQUENCE [LARGE SCALE GENOMIC DNA]</scope>
    <source>
        <strain evidence="1">Red01</strain>
        <tissue evidence="1">Muscle</tissue>
    </source>
</reference>
<dbReference type="Proteomes" id="UP000276834">
    <property type="component" value="Unassembled WGS sequence"/>
</dbReference>
<keyword evidence="2" id="KW-1185">Reference proteome</keyword>
<organism evidence="1 2">
    <name type="scientific">Chloebia gouldiae</name>
    <name type="common">Gouldian finch</name>
    <name type="synonym">Erythrura gouldiae</name>
    <dbReference type="NCBI Taxonomy" id="44316"/>
    <lineage>
        <taxon>Eukaryota</taxon>
        <taxon>Metazoa</taxon>
        <taxon>Chordata</taxon>
        <taxon>Craniata</taxon>
        <taxon>Vertebrata</taxon>
        <taxon>Euteleostomi</taxon>
        <taxon>Archelosauria</taxon>
        <taxon>Archosauria</taxon>
        <taxon>Dinosauria</taxon>
        <taxon>Saurischia</taxon>
        <taxon>Theropoda</taxon>
        <taxon>Coelurosauria</taxon>
        <taxon>Aves</taxon>
        <taxon>Neognathae</taxon>
        <taxon>Neoaves</taxon>
        <taxon>Telluraves</taxon>
        <taxon>Australaves</taxon>
        <taxon>Passeriformes</taxon>
        <taxon>Passeroidea</taxon>
        <taxon>Passeridae</taxon>
        <taxon>Chloebia</taxon>
    </lineage>
</organism>
<accession>A0A3L8SSK8</accession>
<dbReference type="AlphaFoldDB" id="A0A3L8SSK8"/>
<sequence length="56" mass="6363">MERTNLQYVGFVRVLSTSQGPTIVKDVPIKKASARCVARRSWIRRTTSKHLSNCTD</sequence>
<comment type="caution">
    <text evidence="1">The sequence shown here is derived from an EMBL/GenBank/DDBJ whole genome shotgun (WGS) entry which is preliminary data.</text>
</comment>
<dbReference type="EMBL" id="QUSF01000008">
    <property type="protein sequence ID" value="RLW07157.1"/>
    <property type="molecule type" value="Genomic_DNA"/>
</dbReference>
<evidence type="ECO:0000313" key="1">
    <source>
        <dbReference type="EMBL" id="RLW07157.1"/>
    </source>
</evidence>
<name>A0A3L8SSK8_CHLGU</name>
<proteinExistence type="predicted"/>
<protein>
    <submittedName>
        <fullName evidence="1">Uncharacterized protein</fullName>
    </submittedName>
</protein>
<dbReference type="OrthoDB" id="10391348at2759"/>